<reference evidence="2 3" key="1">
    <citation type="submission" date="2020-11" db="EMBL/GenBank/DDBJ databases">
        <authorList>
            <person name="Kim M.K."/>
        </authorList>
    </citation>
    <scope>NUCLEOTIDE SEQUENCE [LARGE SCALE GENOMIC DNA]</scope>
    <source>
        <strain evidence="2 3">BT683</strain>
    </source>
</reference>
<feature type="compositionally biased region" description="Polar residues" evidence="1">
    <location>
        <begin position="101"/>
        <end position="114"/>
    </location>
</feature>
<comment type="caution">
    <text evidence="2">The sequence shown here is derived from an EMBL/GenBank/DDBJ whole genome shotgun (WGS) entry which is preliminary data.</text>
</comment>
<dbReference type="Proteomes" id="UP000597617">
    <property type="component" value="Unassembled WGS sequence"/>
</dbReference>
<feature type="region of interest" description="Disordered" evidence="1">
    <location>
        <begin position="90"/>
        <end position="114"/>
    </location>
</feature>
<evidence type="ECO:0000313" key="3">
    <source>
        <dbReference type="Proteomes" id="UP000597617"/>
    </source>
</evidence>
<protein>
    <submittedName>
        <fullName evidence="2">Uncharacterized protein</fullName>
    </submittedName>
</protein>
<name>A0ABS0INJ7_9BACT</name>
<accession>A0ABS0INJ7</accession>
<dbReference type="Gene3D" id="3.40.50.720">
    <property type="entry name" value="NAD(P)-binding Rossmann-like Domain"/>
    <property type="match status" value="1"/>
</dbReference>
<evidence type="ECO:0000256" key="1">
    <source>
        <dbReference type="SAM" id="MobiDB-lite"/>
    </source>
</evidence>
<dbReference type="EMBL" id="JADQDQ010000023">
    <property type="protein sequence ID" value="MBF9239950.1"/>
    <property type="molecule type" value="Genomic_DNA"/>
</dbReference>
<gene>
    <name evidence="2" type="ORF">I2I05_21340</name>
</gene>
<sequence>MPSGQPVPVSGDGSIARDYTIVSFAVDGISRGVDYLLTWTGVYETINLGNYPPVPLVELIQAVSTAVGVAPRLQHQPMQLSDVDLTCADSSKARRRPDYAPQTTPEAGLSPFTN</sequence>
<keyword evidence="3" id="KW-1185">Reference proteome</keyword>
<proteinExistence type="predicted"/>
<dbReference type="RefSeq" id="WP_196284300.1">
    <property type="nucleotide sequence ID" value="NZ_JADQDQ010000023.1"/>
</dbReference>
<dbReference type="InterPro" id="IPR036291">
    <property type="entry name" value="NAD(P)-bd_dom_sf"/>
</dbReference>
<dbReference type="PRINTS" id="PR01713">
    <property type="entry name" value="NUCEPIMERASE"/>
</dbReference>
<evidence type="ECO:0000313" key="2">
    <source>
        <dbReference type="EMBL" id="MBF9239950.1"/>
    </source>
</evidence>
<organism evidence="2 3">
    <name type="scientific">Hymenobacter jeongseonensis</name>
    <dbReference type="NCBI Taxonomy" id="2791027"/>
    <lineage>
        <taxon>Bacteria</taxon>
        <taxon>Pseudomonadati</taxon>
        <taxon>Bacteroidota</taxon>
        <taxon>Cytophagia</taxon>
        <taxon>Cytophagales</taxon>
        <taxon>Hymenobacteraceae</taxon>
        <taxon>Hymenobacter</taxon>
    </lineage>
</organism>
<dbReference type="SUPFAM" id="SSF51735">
    <property type="entry name" value="NAD(P)-binding Rossmann-fold domains"/>
    <property type="match status" value="1"/>
</dbReference>